<dbReference type="InterPro" id="IPR007391">
    <property type="entry name" value="Vancomycin_resist_VanW"/>
</dbReference>
<feature type="domain" description="G5" evidence="3">
    <location>
        <begin position="364"/>
        <end position="443"/>
    </location>
</feature>
<gene>
    <name evidence="4" type="ORF">EF514_07235</name>
</gene>
<keyword evidence="1" id="KW-0732">Signal</keyword>
<feature type="region of interest" description="Disordered" evidence="2">
    <location>
        <begin position="441"/>
        <end position="479"/>
    </location>
</feature>
<sequence>MMLGKRIIISSLFIIVLFSLAAVYFNREMKNEKIHRGVNIEGISVENLTKLEAIEKIEKEKEKEKNNLNLKFILDEKEYSVSYRDLGFKADVKGAVDKAYKIGRSNNVFANFFNIVSAGAVSKNVKIEESFNPQDVAETINNLVDEIYLEPQNASISYTDGSFVLSEEKEGRYIDSEKLKDLINSNLRSETAIEIPVIKSKPLVTTADFEGIDDLLVEFSTDYSKSIQNRKDNIALGASFFDGMLVKPEEEVSFNGTVGDISVDTGFKEAGVIVNGEFDNGIGGGICQVSTTLYNALIRSDLEVVERYNHSRPISYVPLGTDAAVVQGYKDLKFRNNTNHNIYIKSFTDGNELKFQIFGNRGDRDYEVEIIPKLIGTVEPKVIQQYSTEIKEGESIVSKKGAQGYSYTTYKEIIKNGEVVLSEQISKSNYIPQDRVVIIGEGKADESKDEKSEVKKETEASKEKNKETVTAEPAVSGLN</sequence>
<keyword evidence="5" id="KW-1185">Reference proteome</keyword>
<dbReference type="Gene3D" id="2.20.230.10">
    <property type="entry name" value="Resuscitation-promoting factor rpfb"/>
    <property type="match status" value="1"/>
</dbReference>
<dbReference type="SMART" id="SM01208">
    <property type="entry name" value="G5"/>
    <property type="match status" value="1"/>
</dbReference>
<dbReference type="InterPro" id="IPR022029">
    <property type="entry name" value="YoaR-like_PG-bd"/>
</dbReference>
<dbReference type="OrthoDB" id="9797191at2"/>
<dbReference type="AlphaFoldDB" id="A0A437S698"/>
<feature type="compositionally biased region" description="Basic and acidic residues" evidence="2">
    <location>
        <begin position="442"/>
        <end position="469"/>
    </location>
</feature>
<name>A0A437S698_9FIRM</name>
<dbReference type="InterPro" id="IPR011098">
    <property type="entry name" value="G5_dom"/>
</dbReference>
<evidence type="ECO:0000313" key="5">
    <source>
        <dbReference type="Proteomes" id="UP000288812"/>
    </source>
</evidence>
<dbReference type="Pfam" id="PF07501">
    <property type="entry name" value="G5"/>
    <property type="match status" value="1"/>
</dbReference>
<reference evidence="4 5" key="1">
    <citation type="submission" date="2018-11" db="EMBL/GenBank/DDBJ databases">
        <title>Genome sequencing and assembly of Anaerosphaera sp. nov., GS7-6-2.</title>
        <authorList>
            <person name="Rettenmaier R."/>
            <person name="Liebl W."/>
            <person name="Zverlov V."/>
        </authorList>
    </citation>
    <scope>NUCLEOTIDE SEQUENCE [LARGE SCALE GENOMIC DNA]</scope>
    <source>
        <strain evidence="4 5">GS7-6-2</strain>
    </source>
</reference>
<accession>A0A437S698</accession>
<proteinExistence type="predicted"/>
<organism evidence="4 5">
    <name type="scientific">Anaerosphaera multitolerans</name>
    <dbReference type="NCBI Taxonomy" id="2487351"/>
    <lineage>
        <taxon>Bacteria</taxon>
        <taxon>Bacillati</taxon>
        <taxon>Bacillota</taxon>
        <taxon>Tissierellia</taxon>
        <taxon>Tissierellales</taxon>
        <taxon>Peptoniphilaceae</taxon>
        <taxon>Anaerosphaera</taxon>
    </lineage>
</organism>
<comment type="caution">
    <text evidence="4">The sequence shown here is derived from an EMBL/GenBank/DDBJ whole genome shotgun (WGS) entry which is preliminary data.</text>
</comment>
<evidence type="ECO:0000256" key="2">
    <source>
        <dbReference type="SAM" id="MobiDB-lite"/>
    </source>
</evidence>
<dbReference type="InterPro" id="IPR052913">
    <property type="entry name" value="Glycopeptide_resist_protein"/>
</dbReference>
<dbReference type="Pfam" id="PF04294">
    <property type="entry name" value="VanW"/>
    <property type="match status" value="1"/>
</dbReference>
<protein>
    <submittedName>
        <fullName evidence="4">Vancomycin resistance protein</fullName>
    </submittedName>
</protein>
<dbReference type="PANTHER" id="PTHR35788">
    <property type="entry name" value="EXPORTED PROTEIN-RELATED"/>
    <property type="match status" value="1"/>
</dbReference>
<dbReference type="Proteomes" id="UP000288812">
    <property type="component" value="Unassembled WGS sequence"/>
</dbReference>
<evidence type="ECO:0000259" key="3">
    <source>
        <dbReference type="SMART" id="SM01208"/>
    </source>
</evidence>
<dbReference type="EMBL" id="RLIH01000009">
    <property type="protein sequence ID" value="RVU54540.1"/>
    <property type="molecule type" value="Genomic_DNA"/>
</dbReference>
<dbReference type="PANTHER" id="PTHR35788:SF1">
    <property type="entry name" value="EXPORTED PROTEIN"/>
    <property type="match status" value="1"/>
</dbReference>
<evidence type="ECO:0000313" key="4">
    <source>
        <dbReference type="EMBL" id="RVU54540.1"/>
    </source>
</evidence>
<dbReference type="RefSeq" id="WP_127724762.1">
    <property type="nucleotide sequence ID" value="NZ_RLIH01000009.1"/>
</dbReference>
<dbReference type="Pfam" id="PF12229">
    <property type="entry name" value="PG_binding_4"/>
    <property type="match status" value="1"/>
</dbReference>
<evidence type="ECO:0000256" key="1">
    <source>
        <dbReference type="ARBA" id="ARBA00022729"/>
    </source>
</evidence>